<reference evidence="1 2" key="1">
    <citation type="submission" date="2021-06" db="EMBL/GenBank/DDBJ databases">
        <title>Caerostris extrusa draft genome.</title>
        <authorList>
            <person name="Kono N."/>
            <person name="Arakawa K."/>
        </authorList>
    </citation>
    <scope>NUCLEOTIDE SEQUENCE [LARGE SCALE GENOMIC DNA]</scope>
</reference>
<dbReference type="AlphaFoldDB" id="A0AAV4Y6K9"/>
<organism evidence="1 2">
    <name type="scientific">Caerostris extrusa</name>
    <name type="common">Bark spider</name>
    <name type="synonym">Caerostris bankana</name>
    <dbReference type="NCBI Taxonomy" id="172846"/>
    <lineage>
        <taxon>Eukaryota</taxon>
        <taxon>Metazoa</taxon>
        <taxon>Ecdysozoa</taxon>
        <taxon>Arthropoda</taxon>
        <taxon>Chelicerata</taxon>
        <taxon>Arachnida</taxon>
        <taxon>Araneae</taxon>
        <taxon>Araneomorphae</taxon>
        <taxon>Entelegynae</taxon>
        <taxon>Araneoidea</taxon>
        <taxon>Araneidae</taxon>
        <taxon>Caerostris</taxon>
    </lineage>
</organism>
<keyword evidence="2" id="KW-1185">Reference proteome</keyword>
<evidence type="ECO:0000313" key="2">
    <source>
        <dbReference type="Proteomes" id="UP001054945"/>
    </source>
</evidence>
<gene>
    <name evidence="1" type="ORF">CEXT_484291</name>
</gene>
<proteinExistence type="predicted"/>
<accession>A0AAV4Y6K9</accession>
<dbReference type="EMBL" id="BPLR01018759">
    <property type="protein sequence ID" value="GIZ02099.1"/>
    <property type="molecule type" value="Genomic_DNA"/>
</dbReference>
<protein>
    <submittedName>
        <fullName evidence="1">Uncharacterized protein</fullName>
    </submittedName>
</protein>
<comment type="caution">
    <text evidence="1">The sequence shown here is derived from an EMBL/GenBank/DDBJ whole genome shotgun (WGS) entry which is preliminary data.</text>
</comment>
<sequence length="86" mass="9986">MREFFCVLCKGQTGRQYLLLCTLCYYTWGCKSRRKIFLLREVNVLRVRSPLLVKRGFGETPLSLSLIKRSDEVGKTMRSMLASFGE</sequence>
<evidence type="ECO:0000313" key="1">
    <source>
        <dbReference type="EMBL" id="GIZ02099.1"/>
    </source>
</evidence>
<name>A0AAV4Y6K9_CAEEX</name>
<dbReference type="Proteomes" id="UP001054945">
    <property type="component" value="Unassembled WGS sequence"/>
</dbReference>